<reference evidence="3 4" key="1">
    <citation type="submission" date="2011-02" db="EMBL/GenBank/DDBJ databases">
        <authorList>
            <person name="Nelson K.E."/>
            <person name="Sutton G."/>
            <person name="Torralba M."/>
            <person name="Durkin S."/>
            <person name="Harkins D."/>
            <person name="Montgomery R."/>
            <person name="Ziemer C."/>
            <person name="Klaassens E."/>
            <person name="Ocuiv P."/>
            <person name="Morrison M."/>
        </authorList>
    </citation>
    <scope>NUCLEOTIDE SEQUENCE [LARGE SCALE GENOMIC DNA]</scope>
    <source>
        <strain evidence="3 4">8</strain>
    </source>
</reference>
<dbReference type="PANTHER" id="PTHR30461">
    <property type="entry name" value="DNA-INVERTASE FROM LAMBDOID PROPHAGE"/>
    <property type="match status" value="1"/>
</dbReference>
<dbReference type="PROSITE" id="PS51736">
    <property type="entry name" value="RECOMBINASES_3"/>
    <property type="match status" value="1"/>
</dbReference>
<feature type="domain" description="Resolvase/invertase-type recombinase catalytic" evidence="2">
    <location>
        <begin position="123"/>
        <end position="183"/>
    </location>
</feature>
<dbReference type="AlphaFoldDB" id="E9SDD6"/>
<dbReference type="eggNOG" id="COG1961">
    <property type="taxonomic scope" value="Bacteria"/>
</dbReference>
<dbReference type="Pfam" id="PF00239">
    <property type="entry name" value="Resolvase"/>
    <property type="match status" value="1"/>
</dbReference>
<evidence type="ECO:0000313" key="3">
    <source>
        <dbReference type="EMBL" id="EGC02707.1"/>
    </source>
</evidence>
<keyword evidence="4" id="KW-1185">Reference proteome</keyword>
<dbReference type="PANTHER" id="PTHR30461:SF26">
    <property type="entry name" value="RESOLVASE HOMOLOG YNEB"/>
    <property type="match status" value="1"/>
</dbReference>
<sequence length="245" mass="28448">METEKKKRGRPPKQKVMEFEGMTYEGAINNALDQEVKSELDDTLAHKPADELSDDERKYLKGQREGKARTLNIRFTESEYQDIESKCEQFGYKSKSTYVRDCVRARVDIGVDRADFAETNRQIKAIDTLTDKGVTLVSHKESIDTNTPTGKFMLTVFAALSQLEREQIRQRQREGIEIAKAQGKYTGRKPIPTDWTRFGQLYGEWKSKNITGRDFMRRMDMSANTFYRRVREYEIRNGITEQTSA</sequence>
<gene>
    <name evidence="3" type="ORF">CUS_4537</name>
</gene>
<dbReference type="GO" id="GO:0003677">
    <property type="term" value="F:DNA binding"/>
    <property type="evidence" value="ECO:0007669"/>
    <property type="project" value="InterPro"/>
</dbReference>
<dbReference type="Gene3D" id="3.40.50.1390">
    <property type="entry name" value="Resolvase, N-terminal catalytic domain"/>
    <property type="match status" value="1"/>
</dbReference>
<dbReference type="Proteomes" id="UP000004259">
    <property type="component" value="Unassembled WGS sequence"/>
</dbReference>
<dbReference type="InterPro" id="IPR050639">
    <property type="entry name" value="SSR_resolvase"/>
</dbReference>
<accession>E9SDD6</accession>
<evidence type="ECO:0000313" key="4">
    <source>
        <dbReference type="Proteomes" id="UP000004259"/>
    </source>
</evidence>
<protein>
    <submittedName>
        <fullName evidence="3">Resolvase, N-terminal domain protein</fullName>
    </submittedName>
</protein>
<name>E9SDD6_RUMAL</name>
<dbReference type="STRING" id="246199.CUS_4537"/>
<evidence type="ECO:0000256" key="1">
    <source>
        <dbReference type="ARBA" id="ARBA00009913"/>
    </source>
</evidence>
<dbReference type="EMBL" id="ADKM02000090">
    <property type="protein sequence ID" value="EGC02707.1"/>
    <property type="molecule type" value="Genomic_DNA"/>
</dbReference>
<dbReference type="InterPro" id="IPR006119">
    <property type="entry name" value="Resolv_N"/>
</dbReference>
<dbReference type="GO" id="GO:0000150">
    <property type="term" value="F:DNA strand exchange activity"/>
    <property type="evidence" value="ECO:0007669"/>
    <property type="project" value="InterPro"/>
</dbReference>
<dbReference type="SMART" id="SM00857">
    <property type="entry name" value="Resolvase"/>
    <property type="match status" value="1"/>
</dbReference>
<dbReference type="InterPro" id="IPR036162">
    <property type="entry name" value="Resolvase-like_N_sf"/>
</dbReference>
<dbReference type="OrthoDB" id="9797501at2"/>
<dbReference type="SUPFAM" id="SSF53041">
    <property type="entry name" value="Resolvase-like"/>
    <property type="match status" value="1"/>
</dbReference>
<evidence type="ECO:0000259" key="2">
    <source>
        <dbReference type="PROSITE" id="PS51736"/>
    </source>
</evidence>
<comment type="similarity">
    <text evidence="1">Belongs to the site-specific recombinase resolvase family.</text>
</comment>
<dbReference type="RefSeq" id="WP_002850370.1">
    <property type="nucleotide sequence ID" value="NZ_ADKM02000090.1"/>
</dbReference>
<comment type="caution">
    <text evidence="3">The sequence shown here is derived from an EMBL/GenBank/DDBJ whole genome shotgun (WGS) entry which is preliminary data.</text>
</comment>
<organism evidence="3 4">
    <name type="scientific">Ruminococcus albus 8</name>
    <dbReference type="NCBI Taxonomy" id="246199"/>
    <lineage>
        <taxon>Bacteria</taxon>
        <taxon>Bacillati</taxon>
        <taxon>Bacillota</taxon>
        <taxon>Clostridia</taxon>
        <taxon>Eubacteriales</taxon>
        <taxon>Oscillospiraceae</taxon>
        <taxon>Ruminococcus</taxon>
    </lineage>
</organism>
<proteinExistence type="inferred from homology"/>